<protein>
    <submittedName>
        <fullName evidence="1">AcrR family transcriptional regulator</fullName>
    </submittedName>
</protein>
<gene>
    <name evidence="1" type="ORF">ABIC98_004095</name>
</gene>
<evidence type="ECO:0000313" key="1">
    <source>
        <dbReference type="EMBL" id="MET3774419.1"/>
    </source>
</evidence>
<evidence type="ECO:0000313" key="2">
    <source>
        <dbReference type="Proteomes" id="UP001549207"/>
    </source>
</evidence>
<name>A0ACC6TL33_9MICC</name>
<keyword evidence="2" id="KW-1185">Reference proteome</keyword>
<proteinExistence type="predicted"/>
<comment type="caution">
    <text evidence="1">The sequence shown here is derived from an EMBL/GenBank/DDBJ whole genome shotgun (WGS) entry which is preliminary data.</text>
</comment>
<dbReference type="Proteomes" id="UP001549207">
    <property type="component" value="Unassembled WGS sequence"/>
</dbReference>
<sequence>MAVVATHAKMTPSAVYYHFSSKTKIIETLMAGVTDKLASFFELTSGITDLHGWGVQSMRHALEWMRTDPLEAKFYFVRLATTRDGAETLVQFRRDSEKLVESISDSILLLDNSIDPLEAAIMARGLLTLVSETARTTLTGRDAVPRNFRTYHEAASIITLRILGGNPRE</sequence>
<reference evidence="1" key="1">
    <citation type="submission" date="2024-06" db="EMBL/GenBank/DDBJ databases">
        <title>Genomic Encyclopedia of Type Strains, Phase IV (KMG-IV): sequencing the most valuable type-strain genomes for metagenomic binning, comparative biology and taxonomic classification.</title>
        <authorList>
            <person name="Goeker M."/>
        </authorList>
    </citation>
    <scope>NUCLEOTIDE SEQUENCE</scope>
    <source>
        <strain evidence="1">SJCon</strain>
    </source>
</reference>
<organism evidence="1 2">
    <name type="scientific">Arthrobacter nitrophenolicus</name>
    <dbReference type="NCBI Taxonomy" id="683150"/>
    <lineage>
        <taxon>Bacteria</taxon>
        <taxon>Bacillati</taxon>
        <taxon>Actinomycetota</taxon>
        <taxon>Actinomycetes</taxon>
        <taxon>Micrococcales</taxon>
        <taxon>Micrococcaceae</taxon>
        <taxon>Arthrobacter</taxon>
    </lineage>
</organism>
<dbReference type="EMBL" id="JBEPNJ010000032">
    <property type="protein sequence ID" value="MET3774419.1"/>
    <property type="molecule type" value="Genomic_DNA"/>
</dbReference>
<accession>A0ACC6TL33</accession>